<evidence type="ECO:0000313" key="5">
    <source>
        <dbReference type="Proteomes" id="UP001225316"/>
    </source>
</evidence>
<dbReference type="RefSeq" id="WP_308949038.1">
    <property type="nucleotide sequence ID" value="NZ_JARXHW010000008.1"/>
</dbReference>
<feature type="domain" description="Mannose-1-phosphate guanyltransferase C-terminal" evidence="3">
    <location>
        <begin position="77"/>
        <end position="149"/>
    </location>
</feature>
<dbReference type="PANTHER" id="PTHR43584">
    <property type="entry name" value="NUCLEOTIDYL TRANSFERASE"/>
    <property type="match status" value="1"/>
</dbReference>
<proteinExistence type="predicted"/>
<dbReference type="Proteomes" id="UP001225316">
    <property type="component" value="Unassembled WGS sequence"/>
</dbReference>
<dbReference type="CDD" id="cd05636">
    <property type="entry name" value="LbH_G1P_TT_C_like"/>
    <property type="match status" value="1"/>
</dbReference>
<dbReference type="InterPro" id="IPR056729">
    <property type="entry name" value="GMPPB_C"/>
</dbReference>
<evidence type="ECO:0000313" key="4">
    <source>
        <dbReference type="EMBL" id="MDQ8206900.1"/>
    </source>
</evidence>
<name>A0ABU1AUV4_9BACT</name>
<accession>A0ABU1AUV4</accession>
<dbReference type="Gene3D" id="2.160.10.10">
    <property type="entry name" value="Hexapeptide repeat proteins"/>
    <property type="match status" value="1"/>
</dbReference>
<keyword evidence="1" id="KW-0808">Transferase</keyword>
<gene>
    <name evidence="4" type="ORF">QEH52_05230</name>
</gene>
<keyword evidence="5" id="KW-1185">Reference proteome</keyword>
<protein>
    <submittedName>
        <fullName evidence="4">UDP-N-acetylglucosamine diphosphorylase</fullName>
    </submittedName>
</protein>
<sequence length="231" mass="24643">MLRASDLFDFPESLPFASSFRPELAPWEWLPLIKQALSGFDFKSAPALKESSIPAGLTVSGDVYIHPSVQLPPFGSIQGPAYIGEDCQLRPGVYIRGNVIAGKGCVLGNSCEFKNCLLLDGVQVPHFSYVGDSILGNGAHLGAGVICSNLRLDQANVPVTLPNGSRHTTELRKLGALIADHAEVGCNAVLNPGSILGKRALVMPTMAFRGTVAENTIAYQKESILKAPRMD</sequence>
<comment type="caution">
    <text evidence="4">The sequence shown here is derived from an EMBL/GenBank/DDBJ whole genome shotgun (WGS) entry which is preliminary data.</text>
</comment>
<dbReference type="PANTHER" id="PTHR43584:SF8">
    <property type="entry name" value="N-ACETYLMURAMATE ALPHA-1-PHOSPHATE URIDYLYLTRANSFERASE"/>
    <property type="match status" value="1"/>
</dbReference>
<reference evidence="4 5" key="1">
    <citation type="submission" date="2023-04" db="EMBL/GenBank/DDBJ databases">
        <title>A novel bacteria isolated from coastal sediment.</title>
        <authorList>
            <person name="Liu X.-J."/>
            <person name="Du Z.-J."/>
        </authorList>
    </citation>
    <scope>NUCLEOTIDE SEQUENCE [LARGE SCALE GENOMIC DNA]</scope>
    <source>
        <strain evidence="4 5">SDUM461003</strain>
    </source>
</reference>
<dbReference type="Pfam" id="PF25087">
    <property type="entry name" value="GMPPB_C"/>
    <property type="match status" value="1"/>
</dbReference>
<evidence type="ECO:0000256" key="2">
    <source>
        <dbReference type="ARBA" id="ARBA00023315"/>
    </source>
</evidence>
<organism evidence="4 5">
    <name type="scientific">Thalassobacterium maritimum</name>
    <dbReference type="NCBI Taxonomy" id="3041265"/>
    <lineage>
        <taxon>Bacteria</taxon>
        <taxon>Pseudomonadati</taxon>
        <taxon>Verrucomicrobiota</taxon>
        <taxon>Opitutia</taxon>
        <taxon>Puniceicoccales</taxon>
        <taxon>Coraliomargaritaceae</taxon>
        <taxon>Thalassobacterium</taxon>
    </lineage>
</organism>
<keyword evidence="2" id="KW-0012">Acyltransferase</keyword>
<evidence type="ECO:0000259" key="3">
    <source>
        <dbReference type="Pfam" id="PF25087"/>
    </source>
</evidence>
<dbReference type="InterPro" id="IPR050065">
    <property type="entry name" value="GlmU-like"/>
</dbReference>
<evidence type="ECO:0000256" key="1">
    <source>
        <dbReference type="ARBA" id="ARBA00022679"/>
    </source>
</evidence>
<dbReference type="SUPFAM" id="SSF51161">
    <property type="entry name" value="Trimeric LpxA-like enzymes"/>
    <property type="match status" value="1"/>
</dbReference>
<dbReference type="InterPro" id="IPR011004">
    <property type="entry name" value="Trimer_LpxA-like_sf"/>
</dbReference>
<dbReference type="EMBL" id="JARXHW010000008">
    <property type="protein sequence ID" value="MDQ8206900.1"/>
    <property type="molecule type" value="Genomic_DNA"/>
</dbReference>